<dbReference type="PANTHER" id="PTHR38643:SF1">
    <property type="entry name" value="PURINE NUCLEOSIDE PERMEASE C285.05-RELATED"/>
    <property type="match status" value="1"/>
</dbReference>
<dbReference type="Gene3D" id="3.40.50.1580">
    <property type="entry name" value="Nucleoside phosphorylase domain"/>
    <property type="match status" value="1"/>
</dbReference>
<dbReference type="AlphaFoldDB" id="A0AAE0KHL3"/>
<reference evidence="2" key="2">
    <citation type="submission" date="2023-06" db="EMBL/GenBank/DDBJ databases">
        <authorList>
            <consortium name="Lawrence Berkeley National Laboratory"/>
            <person name="Haridas S."/>
            <person name="Hensen N."/>
            <person name="Bonometti L."/>
            <person name="Westerberg I."/>
            <person name="Brannstrom I.O."/>
            <person name="Guillou S."/>
            <person name="Cros-Aarteil S."/>
            <person name="Calhoun S."/>
            <person name="Kuo A."/>
            <person name="Mondo S."/>
            <person name="Pangilinan J."/>
            <person name="Riley R."/>
            <person name="Labutti K."/>
            <person name="Andreopoulos B."/>
            <person name="Lipzen A."/>
            <person name="Chen C."/>
            <person name="Yanf M."/>
            <person name="Daum C."/>
            <person name="Ng V."/>
            <person name="Clum A."/>
            <person name="Steindorff A."/>
            <person name="Ohm R."/>
            <person name="Martin F."/>
            <person name="Silar P."/>
            <person name="Natvig D."/>
            <person name="Lalanne C."/>
            <person name="Gautier V."/>
            <person name="Ament-Velasquez S.L."/>
            <person name="Kruys A."/>
            <person name="Hutchinson M.I."/>
            <person name="Powell A.J."/>
            <person name="Barry K."/>
            <person name="Miller A.N."/>
            <person name="Grigoriev I.V."/>
            <person name="Debuchy R."/>
            <person name="Gladieux P."/>
            <person name="Thoren M.H."/>
            <person name="Johannesson H."/>
        </authorList>
    </citation>
    <scope>NUCLEOTIDE SEQUENCE</scope>
    <source>
        <strain evidence="2">CBS 958.72</strain>
    </source>
</reference>
<dbReference type="GO" id="GO:0055085">
    <property type="term" value="P:transmembrane transport"/>
    <property type="evidence" value="ECO:0007669"/>
    <property type="project" value="InterPro"/>
</dbReference>
<accession>A0AAE0KHL3</accession>
<comment type="caution">
    <text evidence="2">The sequence shown here is derived from an EMBL/GenBank/DDBJ whole genome shotgun (WGS) entry which is preliminary data.</text>
</comment>
<dbReference type="EMBL" id="JAULSN010000003">
    <property type="protein sequence ID" value="KAK3376898.1"/>
    <property type="molecule type" value="Genomic_DNA"/>
</dbReference>
<organism evidence="2 3">
    <name type="scientific">Lasiosphaeria ovina</name>
    <dbReference type="NCBI Taxonomy" id="92902"/>
    <lineage>
        <taxon>Eukaryota</taxon>
        <taxon>Fungi</taxon>
        <taxon>Dikarya</taxon>
        <taxon>Ascomycota</taxon>
        <taxon>Pezizomycotina</taxon>
        <taxon>Sordariomycetes</taxon>
        <taxon>Sordariomycetidae</taxon>
        <taxon>Sordariales</taxon>
        <taxon>Lasiosphaeriaceae</taxon>
        <taxon>Lasiosphaeria</taxon>
    </lineage>
</organism>
<dbReference type="PIRSF" id="PIRSF013171">
    <property type="entry name" value="Pur_nuclsid_perm"/>
    <property type="match status" value="1"/>
</dbReference>
<dbReference type="PANTHER" id="PTHR38643">
    <property type="entry name" value="PURINE NUCLEOSIDE PERMEASE C285.05-RELATED"/>
    <property type="match status" value="1"/>
</dbReference>
<dbReference type="Pfam" id="PF06516">
    <property type="entry name" value="NUP"/>
    <property type="match status" value="1"/>
</dbReference>
<reference evidence="2" key="1">
    <citation type="journal article" date="2023" name="Mol. Phylogenet. Evol.">
        <title>Genome-scale phylogeny and comparative genomics of the fungal order Sordariales.</title>
        <authorList>
            <person name="Hensen N."/>
            <person name="Bonometti L."/>
            <person name="Westerberg I."/>
            <person name="Brannstrom I.O."/>
            <person name="Guillou S."/>
            <person name="Cros-Aarteil S."/>
            <person name="Calhoun S."/>
            <person name="Haridas S."/>
            <person name="Kuo A."/>
            <person name="Mondo S."/>
            <person name="Pangilinan J."/>
            <person name="Riley R."/>
            <person name="LaButti K."/>
            <person name="Andreopoulos B."/>
            <person name="Lipzen A."/>
            <person name="Chen C."/>
            <person name="Yan M."/>
            <person name="Daum C."/>
            <person name="Ng V."/>
            <person name="Clum A."/>
            <person name="Steindorff A."/>
            <person name="Ohm R.A."/>
            <person name="Martin F."/>
            <person name="Silar P."/>
            <person name="Natvig D.O."/>
            <person name="Lalanne C."/>
            <person name="Gautier V."/>
            <person name="Ament-Velasquez S.L."/>
            <person name="Kruys A."/>
            <person name="Hutchinson M.I."/>
            <person name="Powell A.J."/>
            <person name="Barry K."/>
            <person name="Miller A.N."/>
            <person name="Grigoriev I.V."/>
            <person name="Debuchy R."/>
            <person name="Gladieux P."/>
            <person name="Hiltunen Thoren M."/>
            <person name="Johannesson H."/>
        </authorList>
    </citation>
    <scope>NUCLEOTIDE SEQUENCE</scope>
    <source>
        <strain evidence="2">CBS 958.72</strain>
    </source>
</reference>
<name>A0AAE0KHL3_9PEZI</name>
<evidence type="ECO:0000313" key="2">
    <source>
        <dbReference type="EMBL" id="KAK3376898.1"/>
    </source>
</evidence>
<dbReference type="InterPro" id="IPR009486">
    <property type="entry name" value="Pur_nuclsid_perm"/>
</dbReference>
<dbReference type="Proteomes" id="UP001287356">
    <property type="component" value="Unassembled WGS sequence"/>
</dbReference>
<dbReference type="InterPro" id="IPR035994">
    <property type="entry name" value="Nucleoside_phosphorylase_sf"/>
</dbReference>
<evidence type="ECO:0000313" key="3">
    <source>
        <dbReference type="Proteomes" id="UP001287356"/>
    </source>
</evidence>
<evidence type="ECO:0000256" key="1">
    <source>
        <dbReference type="PIRNR" id="PIRNR013171"/>
    </source>
</evidence>
<gene>
    <name evidence="2" type="ORF">B0T24DRAFT_648656</name>
</gene>
<comment type="function">
    <text evidence="1">Nucleoside permease that transports adenosine and guanosine.</text>
</comment>
<dbReference type="GO" id="GO:0003824">
    <property type="term" value="F:catalytic activity"/>
    <property type="evidence" value="ECO:0007669"/>
    <property type="project" value="InterPro"/>
</dbReference>
<protein>
    <submittedName>
        <fullName evidence="2">Purine nucleoside permease</fullName>
    </submittedName>
</protein>
<proteinExistence type="inferred from homology"/>
<keyword evidence="1" id="KW-0813">Transport</keyword>
<dbReference type="GO" id="GO:0005783">
    <property type="term" value="C:endoplasmic reticulum"/>
    <property type="evidence" value="ECO:0007669"/>
    <property type="project" value="TreeGrafter"/>
</dbReference>
<keyword evidence="3" id="KW-1185">Reference proteome</keyword>
<comment type="similarity">
    <text evidence="1">Belongs to the NUP family.</text>
</comment>
<sequence>MSYAAPTPDQGVNIQQPHPKIAPMVFIINMFFPEAQVWYDNMPKTDFGYMQALNITVPGLSMVYPNVYCVVDHRICQVTTGESEINAATTITALVLSGTFNLKSTYFLISGIAGVNPKQSTLGGVALAKYAVQVALQYEFDSREIPGNYATGYVPFGTTAPDQPPTIYYGTEVFEVNEALRDCAFQFALNANLFDNLEAAAYRAKYKTGSDAELAAVYPPSVVRCDTATSDVYYSGNLLSGAFENITASWTNGSGVYCMTAQEDNATLEVLLRMAMAGLVDFGRVIVMRSGSDFDRPPPGITAYDHLFAVDQNGFPIAIRNLFAVGIEIVNGIVSQWDDTFAFGINATNYIGDIFGSLGGIPDFGPGDNMGTTTSARRASQKVNRFRKAL</sequence>
<dbReference type="GO" id="GO:0009116">
    <property type="term" value="P:nucleoside metabolic process"/>
    <property type="evidence" value="ECO:0007669"/>
    <property type="project" value="InterPro"/>
</dbReference>